<dbReference type="InterPro" id="IPR050216">
    <property type="entry name" value="LRR_domain-containing"/>
</dbReference>
<dbReference type="GO" id="GO:0005737">
    <property type="term" value="C:cytoplasm"/>
    <property type="evidence" value="ECO:0007669"/>
    <property type="project" value="TreeGrafter"/>
</dbReference>
<evidence type="ECO:0000313" key="5">
    <source>
        <dbReference type="Proteomes" id="UP000324585"/>
    </source>
</evidence>
<dbReference type="SUPFAM" id="SSF52058">
    <property type="entry name" value="L domain-like"/>
    <property type="match status" value="1"/>
</dbReference>
<keyword evidence="2" id="KW-0677">Repeat</keyword>
<sequence>MGSHNGRLQISVEDDGAAMAVFHREESELVRTLESDELAPPAADERPHKGGSAASLAPRDHAEPAAGSGVGQNDVFPWNALPKDMMLRIFQSMSLLELMDLRSRFIDDALKEEVKRRISALYPLYEAWIDAPLEHRNLKNYRERAFRVKCTPREFVQLKRVVLGGCLLSSLPGAIGDMRELQVLYLDENRLSALPDELALCKKLRVVDLMTNLLVKFPRVLLRLPNIYFLSVSFNKKLEELPEEIGDCFPNLQGFGAFGCHLERLPVSLLRRADANDKAFMNVQYNRFTFAYIQDVVRQYPSLRRKLAIV</sequence>
<evidence type="ECO:0000313" key="4">
    <source>
        <dbReference type="EMBL" id="KAA8493775.1"/>
    </source>
</evidence>
<dbReference type="InterPro" id="IPR003591">
    <property type="entry name" value="Leu-rich_rpt_typical-subtyp"/>
</dbReference>
<organism evidence="4 5">
    <name type="scientific">Porphyridium purpureum</name>
    <name type="common">Red alga</name>
    <name type="synonym">Porphyridium cruentum</name>
    <dbReference type="NCBI Taxonomy" id="35688"/>
    <lineage>
        <taxon>Eukaryota</taxon>
        <taxon>Rhodophyta</taxon>
        <taxon>Bangiophyceae</taxon>
        <taxon>Porphyridiales</taxon>
        <taxon>Porphyridiaceae</taxon>
        <taxon>Porphyridium</taxon>
    </lineage>
</organism>
<name>A0A5J4YR87_PORPP</name>
<dbReference type="PANTHER" id="PTHR48051">
    <property type="match status" value="1"/>
</dbReference>
<evidence type="ECO:0000256" key="3">
    <source>
        <dbReference type="SAM" id="MobiDB-lite"/>
    </source>
</evidence>
<comment type="caution">
    <text evidence="4">The sequence shown here is derived from an EMBL/GenBank/DDBJ whole genome shotgun (WGS) entry which is preliminary data.</text>
</comment>
<dbReference type="InterPro" id="IPR001611">
    <property type="entry name" value="Leu-rich_rpt"/>
</dbReference>
<gene>
    <name evidence="4" type="ORF">FVE85_4912</name>
</gene>
<dbReference type="EMBL" id="VRMN01000006">
    <property type="protein sequence ID" value="KAA8493775.1"/>
    <property type="molecule type" value="Genomic_DNA"/>
</dbReference>
<dbReference type="Proteomes" id="UP000324585">
    <property type="component" value="Unassembled WGS sequence"/>
</dbReference>
<dbReference type="SMART" id="SM00369">
    <property type="entry name" value="LRR_TYP"/>
    <property type="match status" value="3"/>
</dbReference>
<dbReference type="PANTHER" id="PTHR48051:SF1">
    <property type="entry name" value="RAS SUPPRESSOR PROTEIN 1"/>
    <property type="match status" value="1"/>
</dbReference>
<keyword evidence="1" id="KW-0433">Leucine-rich repeat</keyword>
<evidence type="ECO:0000256" key="2">
    <source>
        <dbReference type="ARBA" id="ARBA00022737"/>
    </source>
</evidence>
<reference evidence="5" key="1">
    <citation type="journal article" date="2019" name="Nat. Commun.">
        <title>Expansion of phycobilisome linker gene families in mesophilic red algae.</title>
        <authorList>
            <person name="Lee J."/>
            <person name="Kim D."/>
            <person name="Bhattacharya D."/>
            <person name="Yoon H.S."/>
        </authorList>
    </citation>
    <scope>NUCLEOTIDE SEQUENCE [LARGE SCALE GENOMIC DNA]</scope>
    <source>
        <strain evidence="5">CCMP 1328</strain>
    </source>
</reference>
<proteinExistence type="predicted"/>
<accession>A0A5J4YR87</accession>
<dbReference type="AlphaFoldDB" id="A0A5J4YR87"/>
<protein>
    <submittedName>
        <fullName evidence="4">Plant intracellular Ras-group-related LRR protein 7</fullName>
    </submittedName>
</protein>
<evidence type="ECO:0000256" key="1">
    <source>
        <dbReference type="ARBA" id="ARBA00022614"/>
    </source>
</evidence>
<dbReference type="OrthoDB" id="1394818at2759"/>
<feature type="region of interest" description="Disordered" evidence="3">
    <location>
        <begin position="31"/>
        <end position="69"/>
    </location>
</feature>
<dbReference type="InterPro" id="IPR032675">
    <property type="entry name" value="LRR_dom_sf"/>
</dbReference>
<keyword evidence="5" id="KW-1185">Reference proteome</keyword>
<dbReference type="Gene3D" id="3.80.10.10">
    <property type="entry name" value="Ribonuclease Inhibitor"/>
    <property type="match status" value="1"/>
</dbReference>
<dbReference type="PROSITE" id="PS51450">
    <property type="entry name" value="LRR"/>
    <property type="match status" value="1"/>
</dbReference>